<evidence type="ECO:0000313" key="1">
    <source>
        <dbReference type="EMBL" id="SGY88050.1"/>
    </source>
</evidence>
<evidence type="ECO:0000313" key="2">
    <source>
        <dbReference type="Proteomes" id="UP000183794"/>
    </source>
</evidence>
<gene>
    <name evidence="1" type="ORF">NVI5450_0825</name>
</gene>
<dbReference type="EMBL" id="FPLD01000032">
    <property type="protein sequence ID" value="SGY88050.1"/>
    <property type="molecule type" value="Genomic_DNA"/>
</dbReference>
<proteinExistence type="predicted"/>
<protein>
    <submittedName>
        <fullName evidence="1">Uncharacterized protein</fullName>
    </submittedName>
</protein>
<sequence>MGLVSKNEIKIKGQDGILEISINTSKQSITGSGHFFINGKRGSLKVTGSFNNENNGSMLDLHFIDNKILPENIKFRMWSDITNKGASLEQIKGKYTTVNQNIDLEISALGTIKGHSQDGCDYTGDVEIPDPKINIYKIYFTMKNCTSAGEYTALASFLNENELVTIGKNNSYKIYK</sequence>
<reference evidence="1 2" key="1">
    <citation type="submission" date="2016-11" db="EMBL/GenBank/DDBJ databases">
        <authorList>
            <person name="Jaros S."/>
            <person name="Januszkiewicz K."/>
            <person name="Wedrychowicz H."/>
        </authorList>
    </citation>
    <scope>NUCLEOTIDE SEQUENCE [LARGE SCALE GENOMIC DNA]</scope>
    <source>
        <strain evidence="1">NVI 5450</strain>
    </source>
</reference>
<organism evidence="1 2">
    <name type="scientific">Moritella viscosa</name>
    <dbReference type="NCBI Taxonomy" id="80854"/>
    <lineage>
        <taxon>Bacteria</taxon>
        <taxon>Pseudomonadati</taxon>
        <taxon>Pseudomonadota</taxon>
        <taxon>Gammaproteobacteria</taxon>
        <taxon>Alteromonadales</taxon>
        <taxon>Moritellaceae</taxon>
        <taxon>Moritella</taxon>
    </lineage>
</organism>
<dbReference type="Proteomes" id="UP000183794">
    <property type="component" value="Unassembled WGS sequence"/>
</dbReference>
<name>A0A1K9Z3G6_9GAMM</name>
<dbReference type="AlphaFoldDB" id="A0A1K9Z3G6"/>
<accession>A0A1K9Z3G6</accession>